<dbReference type="Pfam" id="PF07905">
    <property type="entry name" value="PucR"/>
    <property type="match status" value="1"/>
</dbReference>
<dbReference type="PANTHER" id="PTHR33744">
    <property type="entry name" value="CARBOHYDRATE DIACID REGULATOR"/>
    <property type="match status" value="1"/>
</dbReference>
<evidence type="ECO:0000259" key="2">
    <source>
        <dbReference type="Pfam" id="PF13556"/>
    </source>
</evidence>
<dbReference type="InterPro" id="IPR042070">
    <property type="entry name" value="PucR_C-HTH_sf"/>
</dbReference>
<dbReference type="InterPro" id="IPR012914">
    <property type="entry name" value="PucR_dom"/>
</dbReference>
<evidence type="ECO:0000313" key="3">
    <source>
        <dbReference type="EMBL" id="MSA68440.1"/>
    </source>
</evidence>
<dbReference type="Gene3D" id="1.10.10.2840">
    <property type="entry name" value="PucR C-terminal helix-turn-helix domain"/>
    <property type="match status" value="1"/>
</dbReference>
<evidence type="ECO:0000259" key="1">
    <source>
        <dbReference type="Pfam" id="PF07905"/>
    </source>
</evidence>
<accession>A0A6A8HBA0</accession>
<reference evidence="3" key="1">
    <citation type="journal article" date="2019" name="Nat. Med.">
        <title>A library of human gut bacterial isolates paired with longitudinal multiomics data enables mechanistic microbiome research.</title>
        <authorList>
            <person name="Poyet M."/>
            <person name="Groussin M."/>
            <person name="Gibbons S.M."/>
            <person name="Avila-Pacheco J."/>
            <person name="Jiang X."/>
            <person name="Kearney S.M."/>
            <person name="Perrotta A.R."/>
            <person name="Berdy B."/>
            <person name="Zhao S."/>
            <person name="Lieberman T.D."/>
            <person name="Swanson P.K."/>
            <person name="Smith M."/>
            <person name="Roesemann S."/>
            <person name="Alexander J.E."/>
            <person name="Rich S.A."/>
            <person name="Livny J."/>
            <person name="Vlamakis H."/>
            <person name="Clish C."/>
            <person name="Bullock K."/>
            <person name="Deik A."/>
            <person name="Scott J."/>
            <person name="Pierce K.A."/>
            <person name="Xavier R.J."/>
            <person name="Alm E.J."/>
        </authorList>
    </citation>
    <scope>NUCLEOTIDE SEQUENCE</scope>
    <source>
        <strain evidence="3">BIOML-A18</strain>
    </source>
</reference>
<feature type="domain" description="Purine catabolism PurC-like" evidence="1">
    <location>
        <begin position="7"/>
        <end position="140"/>
    </location>
</feature>
<dbReference type="PANTHER" id="PTHR33744:SF16">
    <property type="entry name" value="CARBOHYDRATE DIACID REGULATOR"/>
    <property type="match status" value="1"/>
</dbReference>
<name>A0A6A8HBA0_9LACO</name>
<dbReference type="Pfam" id="PF13556">
    <property type="entry name" value="HTH_30"/>
    <property type="match status" value="1"/>
</dbReference>
<proteinExistence type="predicted"/>
<sequence>MSVTVEDLMRLPSLRQAKVIGGSGGMRRVVSSISVLESTKPEILVNELFPDARSGYSGGELVITGFINCTDDVEMQCENVRRLIEGGEVGLVLYYVGVYLPRVDQRLIDMADENDFVLICMPEGKSNLRYGELITDVTECIYQDKSSASLVSDILDRMSSAPRSQQTVATALRMLCMELGCSIVLGSMDGVLLELATWPSELEDTVRKGLEPYLPFPFERGSVRCNFMPDAVAYCQTIRSDSGERYQLALIRVGMPLEKGELEQAADTLRICINIWGRQSGTDAVNELVRAILQDEPLRMRRLAGIFHIDIASIHELWLFCGTDAGKVKKHMKEYCELMRQYADTVFGAVFEGMPVMCLSTPHSLRETEKVMVGMIADMRAVWPDAVIVRCCGLNNTTDCRRAYLTVLDALEDVRNIFPDRCLVLQGELEFAAECRKLIDGGEDAAMRSLAPLTALKSDSESGDLLETVCTYLLDCDGSVTKTAGKLFLHRNTIKYRLQRITDMLGYHPAKMPEMMGLYRSAAVYRLLVASKKT</sequence>
<feature type="domain" description="PucR C-terminal helix-turn-helix" evidence="2">
    <location>
        <begin position="465"/>
        <end position="519"/>
    </location>
</feature>
<dbReference type="AlphaFoldDB" id="A0A6A8HBA0"/>
<dbReference type="EMBL" id="WKOD01000010">
    <property type="protein sequence ID" value="MSA68440.1"/>
    <property type="molecule type" value="Genomic_DNA"/>
</dbReference>
<dbReference type="InterPro" id="IPR025736">
    <property type="entry name" value="PucR_C-HTH_dom"/>
</dbReference>
<protein>
    <submittedName>
        <fullName evidence="3">PucR family transcriptional regulator</fullName>
    </submittedName>
</protein>
<dbReference type="InterPro" id="IPR051448">
    <property type="entry name" value="CdaR-like_regulators"/>
</dbReference>
<organism evidence="3">
    <name type="scientific">Ligilactobacillus ruminis</name>
    <dbReference type="NCBI Taxonomy" id="1623"/>
    <lineage>
        <taxon>Bacteria</taxon>
        <taxon>Bacillati</taxon>
        <taxon>Bacillota</taxon>
        <taxon>Bacilli</taxon>
        <taxon>Lactobacillales</taxon>
        <taxon>Lactobacillaceae</taxon>
        <taxon>Ligilactobacillus</taxon>
    </lineage>
</organism>
<dbReference type="RefSeq" id="WP_154236881.1">
    <property type="nucleotide sequence ID" value="NZ_JBCPFJ010000008.1"/>
</dbReference>
<comment type="caution">
    <text evidence="3">The sequence shown here is derived from an EMBL/GenBank/DDBJ whole genome shotgun (WGS) entry which is preliminary data.</text>
</comment>
<gene>
    <name evidence="3" type="ORF">GKC89_04935</name>
</gene>